<dbReference type="Proteomes" id="UP001501204">
    <property type="component" value="Unassembled WGS sequence"/>
</dbReference>
<feature type="transmembrane region" description="Helical" evidence="1">
    <location>
        <begin position="109"/>
        <end position="134"/>
    </location>
</feature>
<proteinExistence type="predicted"/>
<feature type="transmembrane region" description="Helical" evidence="1">
    <location>
        <begin position="140"/>
        <end position="159"/>
    </location>
</feature>
<accession>A0ABN2K7C1</accession>
<keyword evidence="1" id="KW-0472">Membrane</keyword>
<evidence type="ECO:0008006" key="4">
    <source>
        <dbReference type="Google" id="ProtNLM"/>
    </source>
</evidence>
<keyword evidence="1" id="KW-1133">Transmembrane helix</keyword>
<organism evidence="2 3">
    <name type="scientific">Kocuria aegyptia</name>
    <dbReference type="NCBI Taxonomy" id="330943"/>
    <lineage>
        <taxon>Bacteria</taxon>
        <taxon>Bacillati</taxon>
        <taxon>Actinomycetota</taxon>
        <taxon>Actinomycetes</taxon>
        <taxon>Micrococcales</taxon>
        <taxon>Micrococcaceae</taxon>
        <taxon>Kocuria</taxon>
    </lineage>
</organism>
<dbReference type="RefSeq" id="WP_344119674.1">
    <property type="nucleotide sequence ID" value="NZ_BAAAOA010000007.1"/>
</dbReference>
<evidence type="ECO:0000313" key="3">
    <source>
        <dbReference type="Proteomes" id="UP001501204"/>
    </source>
</evidence>
<comment type="caution">
    <text evidence="2">The sequence shown here is derived from an EMBL/GenBank/DDBJ whole genome shotgun (WGS) entry which is preliminary data.</text>
</comment>
<dbReference type="EMBL" id="BAAAOA010000007">
    <property type="protein sequence ID" value="GAA1749804.1"/>
    <property type="molecule type" value="Genomic_DNA"/>
</dbReference>
<feature type="transmembrane region" description="Helical" evidence="1">
    <location>
        <begin position="20"/>
        <end position="38"/>
    </location>
</feature>
<reference evidence="2 3" key="1">
    <citation type="journal article" date="2019" name="Int. J. Syst. Evol. Microbiol.">
        <title>The Global Catalogue of Microorganisms (GCM) 10K type strain sequencing project: providing services to taxonomists for standard genome sequencing and annotation.</title>
        <authorList>
            <consortium name="The Broad Institute Genomics Platform"/>
            <consortium name="The Broad Institute Genome Sequencing Center for Infectious Disease"/>
            <person name="Wu L."/>
            <person name="Ma J."/>
        </authorList>
    </citation>
    <scope>NUCLEOTIDE SEQUENCE [LARGE SCALE GENOMIC DNA]</scope>
    <source>
        <strain evidence="2 3">JCM 14735</strain>
    </source>
</reference>
<evidence type="ECO:0000256" key="1">
    <source>
        <dbReference type="SAM" id="Phobius"/>
    </source>
</evidence>
<feature type="transmembrane region" description="Helical" evidence="1">
    <location>
        <begin position="50"/>
        <end position="71"/>
    </location>
</feature>
<keyword evidence="1" id="KW-0812">Transmembrane</keyword>
<keyword evidence="3" id="KW-1185">Reference proteome</keyword>
<evidence type="ECO:0000313" key="2">
    <source>
        <dbReference type="EMBL" id="GAA1749804.1"/>
    </source>
</evidence>
<protein>
    <recommendedName>
        <fullName evidence="4">Transmembrane protein</fullName>
    </recommendedName>
</protein>
<sequence>MDHPAQRTNEVPVPTAGQVLVRTLPVASVLILGMPLAIQLVLDESGETRTIWWLVPLLAVFGLAVLVHHYAKAPRPGFDKRVGQAQWKQVFAAVAKTGDLPGHPDVRKAVGVVACLSIEALVGAVAIVIAFLLCAPIAPAYPWLAALGGPALLTVVYALRARRSWVYLRTLHAAEPTG</sequence>
<name>A0ABN2K7C1_9MICC</name>
<gene>
    <name evidence="2" type="ORF">GCM10009767_05900</name>
</gene>